<name>A0A564YDR3_HYMDI</name>
<feature type="non-terminal residue" evidence="1">
    <location>
        <position position="1"/>
    </location>
</feature>
<gene>
    <name evidence="1" type="ORF">WMSIL1_LOCUS5451</name>
</gene>
<evidence type="ECO:0000313" key="1">
    <source>
        <dbReference type="EMBL" id="VUZ45425.1"/>
    </source>
</evidence>
<organism evidence="1 2">
    <name type="scientific">Hymenolepis diminuta</name>
    <name type="common">Rat tapeworm</name>
    <dbReference type="NCBI Taxonomy" id="6216"/>
    <lineage>
        <taxon>Eukaryota</taxon>
        <taxon>Metazoa</taxon>
        <taxon>Spiralia</taxon>
        <taxon>Lophotrochozoa</taxon>
        <taxon>Platyhelminthes</taxon>
        <taxon>Cestoda</taxon>
        <taxon>Eucestoda</taxon>
        <taxon>Cyclophyllidea</taxon>
        <taxon>Hymenolepididae</taxon>
        <taxon>Hymenolepis</taxon>
    </lineage>
</organism>
<sequence>FSSIGKAKHTSDDSSRHHLVGPAINQLVCTGPPSSYNRPNQLKLAYNHFLMRVLTQSVDYK</sequence>
<dbReference type="EMBL" id="CABIJS010000177">
    <property type="protein sequence ID" value="VUZ45425.1"/>
    <property type="molecule type" value="Genomic_DNA"/>
</dbReference>
<accession>A0A564YDR3</accession>
<dbReference type="Proteomes" id="UP000321570">
    <property type="component" value="Unassembled WGS sequence"/>
</dbReference>
<dbReference type="AlphaFoldDB" id="A0A564YDR3"/>
<reference evidence="1 2" key="1">
    <citation type="submission" date="2019-07" db="EMBL/GenBank/DDBJ databases">
        <authorList>
            <person name="Jastrzebski P J."/>
            <person name="Paukszto L."/>
            <person name="Jastrzebski P J."/>
        </authorList>
    </citation>
    <scope>NUCLEOTIDE SEQUENCE [LARGE SCALE GENOMIC DNA]</scope>
    <source>
        <strain evidence="1 2">WMS-il1</strain>
    </source>
</reference>
<evidence type="ECO:0000313" key="2">
    <source>
        <dbReference type="Proteomes" id="UP000321570"/>
    </source>
</evidence>
<keyword evidence="2" id="KW-1185">Reference proteome</keyword>
<protein>
    <submittedName>
        <fullName evidence="1">Uncharacterized protein</fullName>
    </submittedName>
</protein>
<proteinExistence type="predicted"/>